<evidence type="ECO:0000313" key="1">
    <source>
        <dbReference type="EMBL" id="JAH34370.1"/>
    </source>
</evidence>
<accession>A0A0E9S142</accession>
<organism evidence="1">
    <name type="scientific">Anguilla anguilla</name>
    <name type="common">European freshwater eel</name>
    <name type="synonym">Muraena anguilla</name>
    <dbReference type="NCBI Taxonomy" id="7936"/>
    <lineage>
        <taxon>Eukaryota</taxon>
        <taxon>Metazoa</taxon>
        <taxon>Chordata</taxon>
        <taxon>Craniata</taxon>
        <taxon>Vertebrata</taxon>
        <taxon>Euteleostomi</taxon>
        <taxon>Actinopterygii</taxon>
        <taxon>Neopterygii</taxon>
        <taxon>Teleostei</taxon>
        <taxon>Anguilliformes</taxon>
        <taxon>Anguillidae</taxon>
        <taxon>Anguilla</taxon>
    </lineage>
</organism>
<dbReference type="EMBL" id="GBXM01074207">
    <property type="protein sequence ID" value="JAH34370.1"/>
    <property type="molecule type" value="Transcribed_RNA"/>
</dbReference>
<reference evidence="1" key="2">
    <citation type="journal article" date="2015" name="Fish Shellfish Immunol.">
        <title>Early steps in the European eel (Anguilla anguilla)-Vibrio vulnificus interaction in the gills: Role of the RtxA13 toxin.</title>
        <authorList>
            <person name="Callol A."/>
            <person name="Pajuelo D."/>
            <person name="Ebbesson L."/>
            <person name="Teles M."/>
            <person name="MacKenzie S."/>
            <person name="Amaro C."/>
        </authorList>
    </citation>
    <scope>NUCLEOTIDE SEQUENCE</scope>
</reference>
<sequence length="23" mass="2659">MVVTECVTEKIVFVSFRGKMHAF</sequence>
<protein>
    <submittedName>
        <fullName evidence="1">Uncharacterized protein</fullName>
    </submittedName>
</protein>
<dbReference type="AlphaFoldDB" id="A0A0E9S142"/>
<proteinExistence type="predicted"/>
<reference evidence="1" key="1">
    <citation type="submission" date="2014-11" db="EMBL/GenBank/DDBJ databases">
        <authorList>
            <person name="Amaro Gonzalez C."/>
        </authorList>
    </citation>
    <scope>NUCLEOTIDE SEQUENCE</scope>
</reference>
<name>A0A0E9S142_ANGAN</name>